<comment type="caution">
    <text evidence="2">The sequence shown here is derived from an EMBL/GenBank/DDBJ whole genome shotgun (WGS) entry which is preliminary data.</text>
</comment>
<dbReference type="EMBL" id="VSSQ01006270">
    <property type="protein sequence ID" value="MPM32104.1"/>
    <property type="molecule type" value="Genomic_DNA"/>
</dbReference>
<reference evidence="2" key="1">
    <citation type="submission" date="2019-08" db="EMBL/GenBank/DDBJ databases">
        <authorList>
            <person name="Kucharzyk K."/>
            <person name="Murdoch R.W."/>
            <person name="Higgins S."/>
            <person name="Loffler F."/>
        </authorList>
    </citation>
    <scope>NUCLEOTIDE SEQUENCE</scope>
</reference>
<gene>
    <name evidence="2" type="ORF">SDC9_78663</name>
</gene>
<keyword evidence="1" id="KW-0812">Transmembrane</keyword>
<accession>A0A644Z1P8</accession>
<organism evidence="2">
    <name type="scientific">bioreactor metagenome</name>
    <dbReference type="NCBI Taxonomy" id="1076179"/>
    <lineage>
        <taxon>unclassified sequences</taxon>
        <taxon>metagenomes</taxon>
        <taxon>ecological metagenomes</taxon>
    </lineage>
</organism>
<keyword evidence="1" id="KW-0472">Membrane</keyword>
<name>A0A644Z1P8_9ZZZZ</name>
<protein>
    <submittedName>
        <fullName evidence="2">Uncharacterized protein</fullName>
    </submittedName>
</protein>
<dbReference type="AlphaFoldDB" id="A0A644Z1P8"/>
<proteinExistence type="predicted"/>
<keyword evidence="1" id="KW-1133">Transmembrane helix</keyword>
<evidence type="ECO:0000256" key="1">
    <source>
        <dbReference type="SAM" id="Phobius"/>
    </source>
</evidence>
<sequence length="102" mass="11017">MNLLMEDIVRVGFVIACLFAGSPIFLSPLSAKATTEGVVRLPSLFMMTAGSLPSITATQELVVPRSIPIIFPIIIIILFVVFLVMLPISSKIVPICKTDKLS</sequence>
<evidence type="ECO:0000313" key="2">
    <source>
        <dbReference type="EMBL" id="MPM32104.1"/>
    </source>
</evidence>
<feature type="transmembrane region" description="Helical" evidence="1">
    <location>
        <begin position="69"/>
        <end position="88"/>
    </location>
</feature>